<keyword evidence="4" id="KW-0732">Signal</keyword>
<name>A0AAU8IFX2_9BACL</name>
<dbReference type="GO" id="GO:0030313">
    <property type="term" value="C:cell envelope"/>
    <property type="evidence" value="ECO:0007669"/>
    <property type="project" value="UniProtKB-SubCell"/>
</dbReference>
<dbReference type="PROSITE" id="PS51257">
    <property type="entry name" value="PROKAR_LIPOPROTEIN"/>
    <property type="match status" value="1"/>
</dbReference>
<accession>A0AAU8IFX2</accession>
<organism evidence="5">
    <name type="scientific">Sporolactobacillus sp. Y61</name>
    <dbReference type="NCBI Taxonomy" id="3160863"/>
    <lineage>
        <taxon>Bacteria</taxon>
        <taxon>Bacillati</taxon>
        <taxon>Bacillota</taxon>
        <taxon>Bacilli</taxon>
        <taxon>Bacillales</taxon>
        <taxon>Sporolactobacillaceae</taxon>
        <taxon>Sporolactobacillus</taxon>
    </lineage>
</organism>
<keyword evidence="2" id="KW-0813">Transport</keyword>
<evidence type="ECO:0000256" key="4">
    <source>
        <dbReference type="ARBA" id="ARBA00022729"/>
    </source>
</evidence>
<dbReference type="CDD" id="cd01020">
    <property type="entry name" value="TroA_b"/>
    <property type="match status" value="1"/>
</dbReference>
<dbReference type="Gene3D" id="3.40.50.1980">
    <property type="entry name" value="Nitrogenase molybdenum iron protein domain"/>
    <property type="match status" value="2"/>
</dbReference>
<dbReference type="RefSeq" id="WP_353948228.1">
    <property type="nucleotide sequence ID" value="NZ_CP159510.1"/>
</dbReference>
<sequence length="300" mass="33343">MRSLAGKSVLLCSVLILFTGLLAGCGSGRAGSGGSDSRIHIVAAEDFYGEVAKAVGGDYVHVTSIIHHASVDPHDFEITPDVARKVDGASVVLYNGVGYDGWMDELVESGSRDKKIIRVAEDILKKKNGDNEHVWYDPETMPKLADYLASVLSDIDPDHADVFKKNAQAYQQDIRPVRDLVHQLSEKTSGQRVDVSEPVFDYMLEALGYRISNSHFKQAVEKGTDPSPQDITKMRKDMEEKRIAFFVSNIQEMSPTVEKMVALAKRNDLPVVEVTETLPDGKDYKMWMLDILKQVEKAQK</sequence>
<dbReference type="SUPFAM" id="SSF53807">
    <property type="entry name" value="Helical backbone' metal receptor"/>
    <property type="match status" value="1"/>
</dbReference>
<dbReference type="InterPro" id="IPR006127">
    <property type="entry name" value="ZnuA-like"/>
</dbReference>
<reference evidence="5" key="1">
    <citation type="submission" date="2024-06" db="EMBL/GenBank/DDBJ databases">
        <authorList>
            <person name="Fan A."/>
            <person name="Zhang F.Y."/>
            <person name="Zhang L."/>
        </authorList>
    </citation>
    <scope>NUCLEOTIDE SEQUENCE</scope>
    <source>
        <strain evidence="5">Y61</strain>
    </source>
</reference>
<dbReference type="Pfam" id="PF01297">
    <property type="entry name" value="ZnuA"/>
    <property type="match status" value="1"/>
</dbReference>
<dbReference type="InterPro" id="IPR050492">
    <property type="entry name" value="Bact_metal-bind_prot9"/>
</dbReference>
<dbReference type="AlphaFoldDB" id="A0AAU8IFX2"/>
<protein>
    <submittedName>
        <fullName evidence="5">Metal ABC transporter solute-binding protein</fullName>
    </submittedName>
</protein>
<gene>
    <name evidence="5" type="ORF">ABNN70_14735</name>
</gene>
<dbReference type="PANTHER" id="PTHR42953">
    <property type="entry name" value="HIGH-AFFINITY ZINC UPTAKE SYSTEM PROTEIN ZNUA-RELATED"/>
    <property type="match status" value="1"/>
</dbReference>
<dbReference type="GO" id="GO:0030001">
    <property type="term" value="P:metal ion transport"/>
    <property type="evidence" value="ECO:0007669"/>
    <property type="project" value="InterPro"/>
</dbReference>
<evidence type="ECO:0000256" key="3">
    <source>
        <dbReference type="ARBA" id="ARBA00022723"/>
    </source>
</evidence>
<dbReference type="GO" id="GO:0046872">
    <property type="term" value="F:metal ion binding"/>
    <property type="evidence" value="ECO:0007669"/>
    <property type="project" value="UniProtKB-KW"/>
</dbReference>
<dbReference type="PANTHER" id="PTHR42953:SF1">
    <property type="entry name" value="METAL-BINDING PROTEIN HI_0362-RELATED"/>
    <property type="match status" value="1"/>
</dbReference>
<evidence type="ECO:0000313" key="5">
    <source>
        <dbReference type="EMBL" id="XCJ16866.1"/>
    </source>
</evidence>
<proteinExistence type="predicted"/>
<keyword evidence="3" id="KW-0479">Metal-binding</keyword>
<evidence type="ECO:0000256" key="1">
    <source>
        <dbReference type="ARBA" id="ARBA00004196"/>
    </source>
</evidence>
<dbReference type="EMBL" id="CP159510">
    <property type="protein sequence ID" value="XCJ16866.1"/>
    <property type="molecule type" value="Genomic_DNA"/>
</dbReference>
<comment type="subcellular location">
    <subcellularLocation>
        <location evidence="1">Cell envelope</location>
    </subcellularLocation>
</comment>
<evidence type="ECO:0000256" key="2">
    <source>
        <dbReference type="ARBA" id="ARBA00022448"/>
    </source>
</evidence>